<evidence type="ECO:0000313" key="2">
    <source>
        <dbReference type="Proteomes" id="UP001455709"/>
    </source>
</evidence>
<dbReference type="EMBL" id="JBDOJC010000001">
    <property type="protein sequence ID" value="MEO2216704.1"/>
    <property type="molecule type" value="Genomic_DNA"/>
</dbReference>
<sequence>MPDTHSPIDGVSSLCPALSHRFLSLQEAGCHPQPLARESVRLQALLSGFDDIAFCRPQALPQLAKRIRGQHAQSVVSTLESACLHWEAKEHRLARAQFGNHLRRHPADVVALFCTHIFDCCLGQPHALREDLARCARHIEASHSLYPYYLSIHAYVLADADQAEQALPLALAALRQRQDNLYGIYAAMRALQALGCRQESALFLAQSRRLWAERPQFHARMLRMLTGADASFDRANTGLA</sequence>
<dbReference type="Proteomes" id="UP001455709">
    <property type="component" value="Unassembled WGS sequence"/>
</dbReference>
<gene>
    <name evidence="1" type="ORF">ABGV49_06510</name>
</gene>
<protein>
    <submittedName>
        <fullName evidence="1">Uncharacterized protein</fullName>
    </submittedName>
</protein>
<organism evidence="1 2">
    <name type="scientific">Chromobacterium vaccinii</name>
    <dbReference type="NCBI Taxonomy" id="1108595"/>
    <lineage>
        <taxon>Bacteria</taxon>
        <taxon>Pseudomonadati</taxon>
        <taxon>Pseudomonadota</taxon>
        <taxon>Betaproteobacteria</taxon>
        <taxon>Neisseriales</taxon>
        <taxon>Chromobacteriaceae</taxon>
        <taxon>Chromobacterium</taxon>
    </lineage>
</organism>
<reference evidence="1 2" key="1">
    <citation type="submission" date="2024-05" db="EMBL/GenBank/DDBJ databases">
        <authorList>
            <person name="De Oliveira J.P."/>
            <person name="Noriler S.A."/>
            <person name="De Oliveira A.G."/>
            <person name="Sipoli D.S."/>
        </authorList>
    </citation>
    <scope>NUCLEOTIDE SEQUENCE [LARGE SCALE GENOMIC DNA]</scope>
    <source>
        <strain evidence="1 2">LABIM189</strain>
    </source>
</reference>
<keyword evidence="2" id="KW-1185">Reference proteome</keyword>
<evidence type="ECO:0000313" key="1">
    <source>
        <dbReference type="EMBL" id="MEO2216704.1"/>
    </source>
</evidence>
<name>A0ABV0F9E8_9NEIS</name>
<accession>A0ABV0F9E8</accession>
<comment type="caution">
    <text evidence="1">The sequence shown here is derived from an EMBL/GenBank/DDBJ whole genome shotgun (WGS) entry which is preliminary data.</text>
</comment>
<proteinExistence type="predicted"/>
<dbReference type="RefSeq" id="WP_347370134.1">
    <property type="nucleotide sequence ID" value="NZ_JBDOJC010000001.1"/>
</dbReference>